<sequence>MQKEHEENAHHHGEAVEVIEVKEFTSAYRWQHWVRALSIVILTITGFYIAYPFIDPSSNAEPTNFLYANIRAIHLVFGFLMIAVVVIKTYLFLFGKETTYRSELLSLKNLISPKIWIQQLGYYMFLSKHPPLKGVYNPLQFMAYFGMYMLFFLLIITGIVLHVHVYHEGLGGLLYGMGRWFEALMGGLANVREIHHISMWALLIIIVVHIYMAIFNSVFAKNGSMDAIFSGMKWNKKH</sequence>
<evidence type="ECO:0000256" key="9">
    <source>
        <dbReference type="ARBA" id="ARBA00022989"/>
    </source>
</evidence>
<feature type="transmembrane region" description="Helical" evidence="12">
    <location>
        <begin position="197"/>
        <end position="219"/>
    </location>
</feature>
<evidence type="ECO:0000256" key="6">
    <source>
        <dbReference type="ARBA" id="ARBA00022692"/>
    </source>
</evidence>
<dbReference type="InterPro" id="IPR000516">
    <property type="entry name" value="Ni-dep_Hydgase_cyt-B"/>
</dbReference>
<dbReference type="PANTHER" id="PTHR30485:SF0">
    <property type="entry name" value="NI_FE-HYDROGENASE 1 B-TYPE CYTOCHROME SUBUNIT-RELATED"/>
    <property type="match status" value="1"/>
</dbReference>
<feature type="domain" description="Cytochrome b561 bacterial/Ni-hydrogenase" evidence="13">
    <location>
        <begin position="24"/>
        <end position="231"/>
    </location>
</feature>
<keyword evidence="6 12" id="KW-0812">Transmembrane</keyword>
<evidence type="ECO:0000313" key="14">
    <source>
        <dbReference type="EMBL" id="CDL73066.1"/>
    </source>
</evidence>
<dbReference type="GO" id="GO:0022904">
    <property type="term" value="P:respiratory electron transport chain"/>
    <property type="evidence" value="ECO:0007669"/>
    <property type="project" value="InterPro"/>
</dbReference>
<evidence type="ECO:0000256" key="5">
    <source>
        <dbReference type="ARBA" id="ARBA00022617"/>
    </source>
</evidence>
<keyword evidence="10" id="KW-0408">Iron</keyword>
<evidence type="ECO:0000256" key="8">
    <source>
        <dbReference type="ARBA" id="ARBA00022982"/>
    </source>
</evidence>
<dbReference type="GO" id="GO:0005886">
    <property type="term" value="C:plasma membrane"/>
    <property type="evidence" value="ECO:0007669"/>
    <property type="project" value="UniProtKB-SubCell"/>
</dbReference>
<dbReference type="PANTHER" id="PTHR30485">
    <property type="entry name" value="NI/FE-HYDROGENASE 1 B-TYPE CYTOCHROME SUBUNIT"/>
    <property type="match status" value="1"/>
</dbReference>
<dbReference type="AlphaFoldDB" id="W1IB53"/>
<evidence type="ECO:0000256" key="4">
    <source>
        <dbReference type="ARBA" id="ARBA00022475"/>
    </source>
</evidence>
<evidence type="ECO:0000256" key="2">
    <source>
        <dbReference type="ARBA" id="ARBA00008622"/>
    </source>
</evidence>
<dbReference type="PROSITE" id="PS00882">
    <property type="entry name" value="NI_HGENASE_CYTB_1"/>
    <property type="match status" value="1"/>
</dbReference>
<comment type="subcellular location">
    <subcellularLocation>
        <location evidence="1">Cell membrane</location>
        <topology evidence="1">Multi-pass membrane protein</topology>
    </subcellularLocation>
</comment>
<dbReference type="InterPro" id="IPR016174">
    <property type="entry name" value="Di-haem_cyt_TM"/>
</dbReference>
<dbReference type="SUPFAM" id="SSF81342">
    <property type="entry name" value="Transmembrane di-heme cytochromes"/>
    <property type="match status" value="1"/>
</dbReference>
<keyword evidence="9 12" id="KW-1133">Transmembrane helix</keyword>
<dbReference type="GO" id="GO:0005506">
    <property type="term" value="F:iron ion binding"/>
    <property type="evidence" value="ECO:0007669"/>
    <property type="project" value="InterPro"/>
</dbReference>
<dbReference type="InterPro" id="IPR051542">
    <property type="entry name" value="Hydrogenase_cytochrome"/>
</dbReference>
<keyword evidence="8" id="KW-0249">Electron transport</keyword>
<reference evidence="14" key="1">
    <citation type="submission" date="2013-11" db="EMBL/GenBank/DDBJ databases">
        <title>The gill chamber epibiosis of deep-sea shrimp Rimicaris exoculata: an in-depth metagenomic investigation and discovery of Zetaproteobacteria.</title>
        <authorList>
            <person name="Jan C."/>
            <person name="Petersen J.M."/>
            <person name="Werner J."/>
            <person name="Teeling H."/>
            <person name="Huang S."/>
            <person name="Glockner F.O."/>
            <person name="Golyshina O.V."/>
            <person name="Dubilier N."/>
            <person name="Golyshin P.N."/>
            <person name="Jebbar M."/>
            <person name="Cambon-Bonavita M.-A."/>
        </authorList>
    </citation>
    <scope>NUCLEOTIDE SEQUENCE</scope>
</reference>
<evidence type="ECO:0000259" key="13">
    <source>
        <dbReference type="Pfam" id="PF01292"/>
    </source>
</evidence>
<protein>
    <submittedName>
        <fullName evidence="14">Ni/Fe-hydrogenase, b-type cytochrome subunit</fullName>
    </submittedName>
</protein>
<comment type="similarity">
    <text evidence="2">Belongs to the HupC/HyaC/HydC family.</text>
</comment>
<dbReference type="EMBL" id="HG799459">
    <property type="protein sequence ID" value="CDL73066.1"/>
    <property type="molecule type" value="Genomic_DNA"/>
</dbReference>
<evidence type="ECO:0000256" key="3">
    <source>
        <dbReference type="ARBA" id="ARBA00022448"/>
    </source>
</evidence>
<organism evidence="14">
    <name type="scientific">uncultured Campylobacterota bacterium</name>
    <dbReference type="NCBI Taxonomy" id="120858"/>
    <lineage>
        <taxon>Bacteria</taxon>
        <taxon>Pseudomonadati</taxon>
        <taxon>Campylobacterota</taxon>
        <taxon>environmental samples</taxon>
    </lineage>
</organism>
<proteinExistence type="inferred from homology"/>
<evidence type="ECO:0000256" key="12">
    <source>
        <dbReference type="SAM" id="Phobius"/>
    </source>
</evidence>
<feature type="non-terminal residue" evidence="14">
    <location>
        <position position="1"/>
    </location>
</feature>
<dbReference type="NCBIfam" id="TIGR02125">
    <property type="entry name" value="CytB-hydogenase"/>
    <property type="match status" value="1"/>
</dbReference>
<dbReference type="Gene3D" id="1.20.950.20">
    <property type="entry name" value="Transmembrane di-heme cytochromes, Chain C"/>
    <property type="match status" value="1"/>
</dbReference>
<feature type="non-terminal residue" evidence="14">
    <location>
        <position position="238"/>
    </location>
</feature>
<keyword evidence="5" id="KW-0349">Heme</keyword>
<accession>W1IB53</accession>
<feature type="transmembrane region" description="Helical" evidence="12">
    <location>
        <begin position="32"/>
        <end position="51"/>
    </location>
</feature>
<dbReference type="GO" id="GO:0020037">
    <property type="term" value="F:heme binding"/>
    <property type="evidence" value="ECO:0007669"/>
    <property type="project" value="TreeGrafter"/>
</dbReference>
<dbReference type="GO" id="GO:0009055">
    <property type="term" value="F:electron transfer activity"/>
    <property type="evidence" value="ECO:0007669"/>
    <property type="project" value="InterPro"/>
</dbReference>
<evidence type="ECO:0000256" key="11">
    <source>
        <dbReference type="ARBA" id="ARBA00023136"/>
    </source>
</evidence>
<gene>
    <name evidence="14" type="primary">hydB</name>
</gene>
<dbReference type="InterPro" id="IPR011577">
    <property type="entry name" value="Cyt_b561_bac/Ni-Hgenase"/>
</dbReference>
<dbReference type="PRINTS" id="PR00161">
    <property type="entry name" value="NIHGNASECYTB"/>
</dbReference>
<keyword evidence="7" id="KW-0479">Metal-binding</keyword>
<evidence type="ECO:0000256" key="7">
    <source>
        <dbReference type="ARBA" id="ARBA00022723"/>
    </source>
</evidence>
<feature type="transmembrane region" description="Helical" evidence="12">
    <location>
        <begin position="145"/>
        <end position="166"/>
    </location>
</feature>
<evidence type="ECO:0000256" key="10">
    <source>
        <dbReference type="ARBA" id="ARBA00023004"/>
    </source>
</evidence>
<keyword evidence="11 12" id="KW-0472">Membrane</keyword>
<keyword evidence="3" id="KW-0813">Transport</keyword>
<feature type="transmembrane region" description="Helical" evidence="12">
    <location>
        <begin position="71"/>
        <end position="93"/>
    </location>
</feature>
<name>W1IB53_9BACT</name>
<dbReference type="Pfam" id="PF01292">
    <property type="entry name" value="Ni_hydr_CYTB"/>
    <property type="match status" value="1"/>
</dbReference>
<evidence type="ECO:0000256" key="1">
    <source>
        <dbReference type="ARBA" id="ARBA00004651"/>
    </source>
</evidence>
<keyword evidence="4" id="KW-1003">Cell membrane</keyword>